<reference evidence="2 3" key="1">
    <citation type="submission" date="2017-10" db="EMBL/GenBank/DDBJ databases">
        <title>Nyctiphanis sp. nov., isolated from the stomach of the euphausiid Nyctiphanes simplex (Hansen, 1911) in the Gulf of California.</title>
        <authorList>
            <person name="Gomez-Gil B."/>
            <person name="Aguilar-Mendez M."/>
            <person name="Lopez-Cortes A."/>
            <person name="Gomez-Gutierrez J."/>
            <person name="Roque A."/>
            <person name="Lang E."/>
            <person name="Gonzalez-Castillo A."/>
        </authorList>
    </citation>
    <scope>NUCLEOTIDE SEQUENCE [LARGE SCALE GENOMIC DNA]</scope>
    <source>
        <strain evidence="2 3">CAIM 600</strain>
    </source>
</reference>
<sequence>MKCTNCGNGKLEPSFLEGQFRAHTCSSCAGNWILIEDFVAWKERNQDYQFADDIQFDTEISDTKKALLCPVSGSIMRKFKISAHNAHRVDYSNMVGGIWLDEGEWELLKSEGLAGSLNALVTSEWQKTIRSQSAKDHFSDIYSDRFGREAYEQAQSVRQWLQNHPQKADLRAYLMAEDPYSAEK</sequence>
<dbReference type="Proteomes" id="UP000290287">
    <property type="component" value="Unassembled WGS sequence"/>
</dbReference>
<evidence type="ECO:0000259" key="1">
    <source>
        <dbReference type="Pfam" id="PF13453"/>
    </source>
</evidence>
<proteinExistence type="predicted"/>
<organism evidence="2 3">
    <name type="scientific">Veronia nyctiphanis</name>
    <dbReference type="NCBI Taxonomy" id="1278244"/>
    <lineage>
        <taxon>Bacteria</taxon>
        <taxon>Pseudomonadati</taxon>
        <taxon>Pseudomonadota</taxon>
        <taxon>Gammaproteobacteria</taxon>
        <taxon>Vibrionales</taxon>
        <taxon>Vibrionaceae</taxon>
        <taxon>Veronia</taxon>
    </lineage>
</organism>
<dbReference type="Pfam" id="PF13453">
    <property type="entry name" value="Zn_ribbon_TFIIB"/>
    <property type="match status" value="1"/>
</dbReference>
<dbReference type="InterPro" id="IPR027392">
    <property type="entry name" value="TF_Znf"/>
</dbReference>
<dbReference type="EMBL" id="PEIB01000036">
    <property type="protein sequence ID" value="RXJ71529.1"/>
    <property type="molecule type" value="Genomic_DNA"/>
</dbReference>
<name>A0A4Q0YQX9_9GAMM</name>
<feature type="domain" description="Transcription factor zinc-finger" evidence="1">
    <location>
        <begin position="2"/>
        <end position="44"/>
    </location>
</feature>
<dbReference type="OrthoDB" id="9814037at2"/>
<protein>
    <recommendedName>
        <fullName evidence="1">Transcription factor zinc-finger domain-containing protein</fullName>
    </recommendedName>
</protein>
<evidence type="ECO:0000313" key="3">
    <source>
        <dbReference type="Proteomes" id="UP000290287"/>
    </source>
</evidence>
<gene>
    <name evidence="2" type="ORF">CS022_20810</name>
</gene>
<evidence type="ECO:0000313" key="2">
    <source>
        <dbReference type="EMBL" id="RXJ71529.1"/>
    </source>
</evidence>
<dbReference type="AlphaFoldDB" id="A0A4Q0YQX9"/>
<dbReference type="RefSeq" id="WP_129123845.1">
    <property type="nucleotide sequence ID" value="NZ_PEIB01000036.1"/>
</dbReference>
<accession>A0A4Q0YQX9</accession>
<keyword evidence="3" id="KW-1185">Reference proteome</keyword>
<comment type="caution">
    <text evidence="2">The sequence shown here is derived from an EMBL/GenBank/DDBJ whole genome shotgun (WGS) entry which is preliminary data.</text>
</comment>